<proteinExistence type="predicted"/>
<reference evidence="3 4" key="1">
    <citation type="submission" date="2020-04" db="EMBL/GenBank/DDBJ databases">
        <authorList>
            <person name="Hitch T.C.A."/>
            <person name="Wylensek D."/>
            <person name="Clavel T."/>
        </authorList>
    </citation>
    <scope>NUCLEOTIDE SEQUENCE [LARGE SCALE GENOMIC DNA]</scope>
    <source>
        <strain evidence="3 4">COR2-253-APC-1A</strain>
    </source>
</reference>
<dbReference type="AlphaFoldDB" id="A0A848AVS7"/>
<dbReference type="RefSeq" id="WP_168961154.1">
    <property type="nucleotide sequence ID" value="NZ_JABAEW010000001.1"/>
</dbReference>
<organism evidence="3 4">
    <name type="scientific">Victivallis vadensis</name>
    <dbReference type="NCBI Taxonomy" id="172901"/>
    <lineage>
        <taxon>Bacteria</taxon>
        <taxon>Pseudomonadati</taxon>
        <taxon>Lentisphaerota</taxon>
        <taxon>Lentisphaeria</taxon>
        <taxon>Victivallales</taxon>
        <taxon>Victivallaceae</taxon>
        <taxon>Victivallis</taxon>
    </lineage>
</organism>
<evidence type="ECO:0000259" key="1">
    <source>
        <dbReference type="Pfam" id="PF13320"/>
    </source>
</evidence>
<protein>
    <submittedName>
        <fullName evidence="3">DUF4091 domain-containing protein</fullName>
    </submittedName>
</protein>
<dbReference type="Pfam" id="PF13320">
    <property type="entry name" value="GH123_cat"/>
    <property type="match status" value="1"/>
</dbReference>
<feature type="domain" description="Glycoside hydrolase 123 catalytic" evidence="1">
    <location>
        <begin position="511"/>
        <end position="701"/>
    </location>
</feature>
<dbReference type="InterPro" id="IPR025150">
    <property type="entry name" value="GH123_cat"/>
</dbReference>
<evidence type="ECO:0000313" key="4">
    <source>
        <dbReference type="Proteomes" id="UP000576225"/>
    </source>
</evidence>
<feature type="domain" description="Glycoside hydrolase 123-like N-terminal" evidence="2">
    <location>
        <begin position="279"/>
        <end position="412"/>
    </location>
</feature>
<name>A0A848AVS7_9BACT</name>
<dbReference type="Proteomes" id="UP000576225">
    <property type="component" value="Unassembled WGS sequence"/>
</dbReference>
<sequence length="762" mass="86495">MYLFRVYLIFAVFCFGSFVVRAVGVSRNLVADSDFSKLEKLPDSFSVKKSKNTNILCKKRTDLNECTAVVIPLDPLKEGHFYRFGVSVKTEGISRDFAEVCSVEFYEKGKRLAVKTLSVRKGSRDWHEIAMEFSPGHYSYDTVQIVFYLQWGVSGSICFAAPFLQEIQSDPECLKRENAALDPAALPAAVRPHLEAMRDAYLKRIYDGAVNDPAVATERCRRTEWNALRRLWQTAGEFEKIRSAVTVSPEFADVVLGTATAAEKVLPRAASFRPLPPELSFSAARNERESQQLIVFPAGRDLKNVKITFSDLKDAGGRVWRDAFRVMPVGYVDIRSGAGADYIGFWPDPLMAHLDGVKAVKAGDAQSFWLRLAVPRNQAPGIYRGNATVSIDGKAAFRIPVAVRVYNFELPNRAMLPLAITFLTKEKHLKQWTDLLTDYYITPDNLYSLQGRQERAYYYEPDFELLAKMKRDGTLNHFNLGYIDAALDDPKDNYGMQFQIDRIRPRYEKAKELGLLAHAYIYGCDESGSLKESEQAAQIIKREFPGVSLLTTAYDRDHGTTLPSWDWFCPLTPVFEATLSEIREARSQGKKVWWYICCAPGKPYPNIFVDSPLLEIRLLMGAMTAKFRPDGFLYYETTHWRLNGRQLPLGDEVFTAWNCASWDSTYGDGLLFYRGPDEIPLPSIRAEGFRDGLEDYAYYEILRGKAEAVRKTGKGGTWLLKAEEALRIPETLVKSLSVHTSEPAELYRWRNRLAELIEQMPE</sequence>
<dbReference type="Gene3D" id="2.60.120.260">
    <property type="entry name" value="Galactose-binding domain-like"/>
    <property type="match status" value="1"/>
</dbReference>
<gene>
    <name evidence="3" type="ORF">HF882_00440</name>
</gene>
<comment type="caution">
    <text evidence="3">The sequence shown here is derived from an EMBL/GenBank/DDBJ whole genome shotgun (WGS) entry which is preliminary data.</text>
</comment>
<dbReference type="Pfam" id="PF19543">
    <property type="entry name" value="GH123_N"/>
    <property type="match status" value="1"/>
</dbReference>
<dbReference type="EMBL" id="JABAEW010000001">
    <property type="protein sequence ID" value="NMD85042.1"/>
    <property type="molecule type" value="Genomic_DNA"/>
</dbReference>
<dbReference type="InterPro" id="IPR045711">
    <property type="entry name" value="GH123-like_N"/>
</dbReference>
<evidence type="ECO:0000259" key="2">
    <source>
        <dbReference type="Pfam" id="PF19543"/>
    </source>
</evidence>
<evidence type="ECO:0000313" key="3">
    <source>
        <dbReference type="EMBL" id="NMD85042.1"/>
    </source>
</evidence>
<accession>A0A848AVS7</accession>